<dbReference type="Gene3D" id="1.10.189.10">
    <property type="entry name" value="Pyruvate Phosphate Dikinase, domain 2"/>
    <property type="match status" value="1"/>
</dbReference>
<dbReference type="GO" id="GO:0050242">
    <property type="term" value="F:pyruvate, phosphate dikinase activity"/>
    <property type="evidence" value="ECO:0007669"/>
    <property type="project" value="InterPro"/>
</dbReference>
<reference evidence="1 2" key="1">
    <citation type="journal article" date="2016" name="Nat. Commun.">
        <title>Thousands of microbial genomes shed light on interconnected biogeochemical processes in an aquifer system.</title>
        <authorList>
            <person name="Anantharaman K."/>
            <person name="Brown C.T."/>
            <person name="Hug L.A."/>
            <person name="Sharon I."/>
            <person name="Castelle C.J."/>
            <person name="Probst A.J."/>
            <person name="Thomas B.C."/>
            <person name="Singh A."/>
            <person name="Wilkins M.J."/>
            <person name="Karaoz U."/>
            <person name="Brodie E.L."/>
            <person name="Williams K.H."/>
            <person name="Hubbard S.S."/>
            <person name="Banfield J.F."/>
        </authorList>
    </citation>
    <scope>NUCLEOTIDE SEQUENCE [LARGE SCALE GENOMIC DNA]</scope>
</reference>
<evidence type="ECO:0000313" key="1">
    <source>
        <dbReference type="EMBL" id="OGB89691.1"/>
    </source>
</evidence>
<dbReference type="PANTHER" id="PTHR22931">
    <property type="entry name" value="PHOSPHOENOLPYRUVATE DIKINASE-RELATED"/>
    <property type="match status" value="1"/>
</dbReference>
<dbReference type="InterPro" id="IPR036637">
    <property type="entry name" value="Phosphohistidine_dom_sf"/>
</dbReference>
<dbReference type="Proteomes" id="UP000178724">
    <property type="component" value="Unassembled WGS sequence"/>
</dbReference>
<dbReference type="EMBL" id="METM01000021">
    <property type="protein sequence ID" value="OGB89691.1"/>
    <property type="molecule type" value="Genomic_DNA"/>
</dbReference>
<dbReference type="PANTHER" id="PTHR22931:SF9">
    <property type="entry name" value="PYRUVATE, PHOSPHATE DIKINASE 1, CHLOROPLASTIC"/>
    <property type="match status" value="1"/>
</dbReference>
<dbReference type="GO" id="GO:0005524">
    <property type="term" value="F:ATP binding"/>
    <property type="evidence" value="ECO:0007669"/>
    <property type="project" value="InterPro"/>
</dbReference>
<evidence type="ECO:0000313" key="2">
    <source>
        <dbReference type="Proteomes" id="UP000178724"/>
    </source>
</evidence>
<comment type="caution">
    <text evidence="1">The sequence shown here is derived from an EMBL/GenBank/DDBJ whole genome shotgun (WGS) entry which is preliminary data.</text>
</comment>
<dbReference type="Gene3D" id="3.50.30.10">
    <property type="entry name" value="Phosphohistidine domain"/>
    <property type="match status" value="1"/>
</dbReference>
<evidence type="ECO:0008006" key="3">
    <source>
        <dbReference type="Google" id="ProtNLM"/>
    </source>
</evidence>
<name>A0A1F4Q192_UNCSA</name>
<sequence>MIRQILQVRGGYVNRRTLYDRLATRSAGRIPAALPGHLPAEVDYINNAGRPAAVSVRDTDIPFLRYFDSAEFDQAQGALDHLDLILKAKEGDTGAHKELRSKAETALAAISPHFSGVRFTENEFVIPSTTDAAYPEELISNKGAVLLALIKQGYPVPDFSFLTARAYRLTLKEREKHIHDAVYNLEQLTGQQFGHSEDPLLAAMRCAMPAYIPGVMPTYLNAGVVESAYDALTRRYGNEAAVRIILNNLRNILRALDPAGYEKIRHKVRPDLGHKDNQTLVDELMTMIRRKDPRLITDPYYQVVFFLARAYEDYGDNLDLLRTFMRGEEQYPTMIFQKMVCSALSRRSYAGVLLSRHARTGTGMSLESARSVFGEEIMTGGVLTPETTDFLGRAEIREKFPAVYHFAPQLIALEKYLRAPVTVEFAAESDLFALLQLNPAELTGIGTLLSVMELFRQGTIAEARIRELIKPYHIRQVESEAIDPGSLAKLPFFARGASVLPRSAVSGRVYFSASAAVTAKENGEKVILAKETFAPTDTPVLSRVDGLVSLTPAAIHVVQTSRGHGIPALLNLEESGVSLDARNKKLKSADGQMINEGDWVTLSSKHAVLLLGQAKFTPARFMRYLEGEKIDLTAAEESLFKSLAAAYRKYQKLAGGASEASNILDLGSLIRLILVEMRNEKKEEKKAALANAWFEANPEAYVDGVLAAGLGDHHSQFVIFDYLTLDKKLKFYKIALARCEKEKRSGYSAGSFMLGRFLAGEMPVAFWRVFSPKEIAQLINEWVLCQKYRGLLEMVGEREVNRARKEIEKTGLKDNSLFLHTGNVREFMTLKLTGISLADVKKAIPPKSDRYVAEVLGLLAQPYTKFYDFYANWDVQRLIELCERNGVPFPER</sequence>
<protein>
    <recommendedName>
        <fullName evidence="3">Pyruvate phosphate dikinase AMP/ATP-binding domain-containing protein</fullName>
    </recommendedName>
</protein>
<accession>A0A1F4Q192</accession>
<dbReference type="AlphaFoldDB" id="A0A1F4Q192"/>
<gene>
    <name evidence="1" type="ORF">A2625_06155</name>
</gene>
<organism evidence="1 2">
    <name type="scientific">candidate division WOR-1 bacterium RIFCSPHIGHO2_01_FULL_53_15</name>
    <dbReference type="NCBI Taxonomy" id="1802564"/>
    <lineage>
        <taxon>Bacteria</taxon>
        <taxon>Bacillati</taxon>
        <taxon>Saganbacteria</taxon>
    </lineage>
</organism>
<dbReference type="InterPro" id="IPR010121">
    <property type="entry name" value="Pyruvate_phosphate_dikinase"/>
</dbReference>
<proteinExistence type="predicted"/>
<dbReference type="SUPFAM" id="SSF52009">
    <property type="entry name" value="Phosphohistidine domain"/>
    <property type="match status" value="1"/>
</dbReference>
<dbReference type="Gene3D" id="1.20.80.30">
    <property type="match status" value="1"/>
</dbReference>
<dbReference type="Gene3D" id="3.30.1490.20">
    <property type="entry name" value="ATP-grasp fold, A domain"/>
    <property type="match status" value="1"/>
</dbReference>
<dbReference type="SUPFAM" id="SSF56059">
    <property type="entry name" value="Glutathione synthetase ATP-binding domain-like"/>
    <property type="match status" value="1"/>
</dbReference>
<dbReference type="InterPro" id="IPR013815">
    <property type="entry name" value="ATP_grasp_subdomain_1"/>
</dbReference>